<dbReference type="PANTHER" id="PTHR23129:SF1">
    <property type="entry name" value="ACYL-COENZYME A DIPHOSPHATASE FITM2"/>
    <property type="match status" value="1"/>
</dbReference>
<dbReference type="AlphaFoldDB" id="A0A9D3LVZ5"/>
<dbReference type="PANTHER" id="PTHR23129">
    <property type="entry name" value="ACYL-COENZYME A DIPHOSPHATASE FITM2"/>
    <property type="match status" value="1"/>
</dbReference>
<keyword evidence="8" id="KW-1185">Reference proteome</keyword>
<gene>
    <name evidence="7" type="ORF">ANANG_G00219230</name>
</gene>
<evidence type="ECO:0000313" key="8">
    <source>
        <dbReference type="Proteomes" id="UP001044222"/>
    </source>
</evidence>
<comment type="caution">
    <text evidence="7">The sequence shown here is derived from an EMBL/GenBank/DDBJ whole genome shotgun (WGS) entry which is preliminary data.</text>
</comment>
<evidence type="ECO:0000256" key="6">
    <source>
        <dbReference type="SAM" id="Phobius"/>
    </source>
</evidence>
<proteinExistence type="predicted"/>
<keyword evidence="3" id="KW-0256">Endoplasmic reticulum</keyword>
<evidence type="ECO:0000256" key="3">
    <source>
        <dbReference type="ARBA" id="ARBA00022824"/>
    </source>
</evidence>
<feature type="transmembrane region" description="Helical" evidence="6">
    <location>
        <begin position="24"/>
        <end position="44"/>
    </location>
</feature>
<accession>A0A9D3LVZ5</accession>
<evidence type="ECO:0000256" key="5">
    <source>
        <dbReference type="ARBA" id="ARBA00023136"/>
    </source>
</evidence>
<protein>
    <submittedName>
        <fullName evidence="7">Uncharacterized protein</fullName>
    </submittedName>
</protein>
<organism evidence="7 8">
    <name type="scientific">Anguilla anguilla</name>
    <name type="common">European freshwater eel</name>
    <name type="synonym">Muraena anguilla</name>
    <dbReference type="NCBI Taxonomy" id="7936"/>
    <lineage>
        <taxon>Eukaryota</taxon>
        <taxon>Metazoa</taxon>
        <taxon>Chordata</taxon>
        <taxon>Craniata</taxon>
        <taxon>Vertebrata</taxon>
        <taxon>Euteleostomi</taxon>
        <taxon>Actinopterygii</taxon>
        <taxon>Neopterygii</taxon>
        <taxon>Teleostei</taxon>
        <taxon>Anguilliformes</taxon>
        <taxon>Anguillidae</taxon>
        <taxon>Anguilla</taxon>
    </lineage>
</organism>
<sequence>MAAMDSLVMNLVSFWRKTNIRQNFPWLFLVISVVGSIVKDMQLIPETYFSNSRNVLNVYFVKVSWGWTLLLLFPFITLSNAHDRGLTFVLRRLCSLAVATGVWYACTHSFFFIEDYTGACYESRALEEVRLEFTSKADCRRAGLAWDGYDISGHCFILAYSALVIAEEMAPMVQLKGSGWRGPAYVARPWTRSTWRSTPSSFRTRGLVFSPNVQCGCGRQLPYLK</sequence>
<keyword evidence="5 6" id="KW-0472">Membrane</keyword>
<dbReference type="Proteomes" id="UP001044222">
    <property type="component" value="Chromosome 12"/>
</dbReference>
<dbReference type="EMBL" id="JAFIRN010000012">
    <property type="protein sequence ID" value="KAG5838009.1"/>
    <property type="molecule type" value="Genomic_DNA"/>
</dbReference>
<feature type="transmembrane region" description="Helical" evidence="6">
    <location>
        <begin position="93"/>
        <end position="113"/>
    </location>
</feature>
<evidence type="ECO:0000256" key="4">
    <source>
        <dbReference type="ARBA" id="ARBA00022989"/>
    </source>
</evidence>
<dbReference type="Pfam" id="PF10261">
    <property type="entry name" value="FIT"/>
    <property type="match status" value="1"/>
</dbReference>
<evidence type="ECO:0000256" key="1">
    <source>
        <dbReference type="ARBA" id="ARBA00004477"/>
    </source>
</evidence>
<dbReference type="GO" id="GO:0010945">
    <property type="term" value="F:coenzyme A diphosphatase activity"/>
    <property type="evidence" value="ECO:0007669"/>
    <property type="project" value="InterPro"/>
</dbReference>
<dbReference type="GO" id="GO:0034389">
    <property type="term" value="P:lipid droplet organization"/>
    <property type="evidence" value="ECO:0007669"/>
    <property type="project" value="TreeGrafter"/>
</dbReference>
<comment type="subcellular location">
    <subcellularLocation>
        <location evidence="1">Endoplasmic reticulum membrane</location>
        <topology evidence="1">Multi-pass membrane protein</topology>
    </subcellularLocation>
</comment>
<name>A0A9D3LVZ5_ANGAN</name>
<dbReference type="GO" id="GO:0005789">
    <property type="term" value="C:endoplasmic reticulum membrane"/>
    <property type="evidence" value="ECO:0007669"/>
    <property type="project" value="UniProtKB-SubCell"/>
</dbReference>
<keyword evidence="4 6" id="KW-1133">Transmembrane helix</keyword>
<reference evidence="7" key="1">
    <citation type="submission" date="2021-01" db="EMBL/GenBank/DDBJ databases">
        <title>A chromosome-scale assembly of European eel, Anguilla anguilla.</title>
        <authorList>
            <person name="Henkel C."/>
            <person name="Jong-Raadsen S.A."/>
            <person name="Dufour S."/>
            <person name="Weltzien F.-A."/>
            <person name="Palstra A.P."/>
            <person name="Pelster B."/>
            <person name="Spaink H.P."/>
            <person name="Van Den Thillart G.E."/>
            <person name="Jansen H."/>
            <person name="Zahm M."/>
            <person name="Klopp C."/>
            <person name="Cedric C."/>
            <person name="Louis A."/>
            <person name="Berthelot C."/>
            <person name="Parey E."/>
            <person name="Roest Crollius H."/>
            <person name="Montfort J."/>
            <person name="Robinson-Rechavi M."/>
            <person name="Bucao C."/>
            <person name="Bouchez O."/>
            <person name="Gislard M."/>
            <person name="Lluch J."/>
            <person name="Milhes M."/>
            <person name="Lampietro C."/>
            <person name="Lopez Roques C."/>
            <person name="Donnadieu C."/>
            <person name="Braasch I."/>
            <person name="Desvignes T."/>
            <person name="Postlethwait J."/>
            <person name="Bobe J."/>
            <person name="Guiguen Y."/>
            <person name="Dirks R."/>
        </authorList>
    </citation>
    <scope>NUCLEOTIDE SEQUENCE</scope>
    <source>
        <strain evidence="7">Tag_6206</strain>
        <tissue evidence="7">Liver</tissue>
    </source>
</reference>
<evidence type="ECO:0000313" key="7">
    <source>
        <dbReference type="EMBL" id="KAG5838009.1"/>
    </source>
</evidence>
<dbReference type="GO" id="GO:0008654">
    <property type="term" value="P:phospholipid biosynthetic process"/>
    <property type="evidence" value="ECO:0007669"/>
    <property type="project" value="TreeGrafter"/>
</dbReference>
<dbReference type="GO" id="GO:0019915">
    <property type="term" value="P:lipid storage"/>
    <property type="evidence" value="ECO:0007669"/>
    <property type="project" value="InterPro"/>
</dbReference>
<dbReference type="InterPro" id="IPR019388">
    <property type="entry name" value="FIT"/>
</dbReference>
<feature type="transmembrane region" description="Helical" evidence="6">
    <location>
        <begin position="64"/>
        <end position="81"/>
    </location>
</feature>
<evidence type="ECO:0000256" key="2">
    <source>
        <dbReference type="ARBA" id="ARBA00022692"/>
    </source>
</evidence>
<keyword evidence="2 6" id="KW-0812">Transmembrane</keyword>